<evidence type="ECO:0000313" key="4">
    <source>
        <dbReference type="Proteomes" id="UP001206236"/>
    </source>
</evidence>
<accession>A0AAW5KK53</accession>
<dbReference type="Pfam" id="PF13395">
    <property type="entry name" value="HNH_4"/>
    <property type="match status" value="1"/>
</dbReference>
<evidence type="ECO:0000256" key="1">
    <source>
        <dbReference type="SAM" id="MobiDB-lite"/>
    </source>
</evidence>
<dbReference type="CDD" id="cd00085">
    <property type="entry name" value="HNHc"/>
    <property type="match status" value="1"/>
</dbReference>
<sequence length="67" mass="7443">MRRNGGKIKSDMSGKELVPATQSKLNVTPDPLEVQIDHIKPRSSGESNSYSNAQVLSREENIFKSNK</sequence>
<feature type="domain" description="HNH nuclease" evidence="2">
    <location>
        <begin position="33"/>
        <end position="67"/>
    </location>
</feature>
<protein>
    <recommendedName>
        <fullName evidence="2">HNH nuclease domain-containing protein</fullName>
    </recommendedName>
</protein>
<dbReference type="EMBL" id="JANGCN010000019">
    <property type="protein sequence ID" value="MCQ5153491.1"/>
    <property type="molecule type" value="Genomic_DNA"/>
</dbReference>
<proteinExistence type="predicted"/>
<organism evidence="3 4">
    <name type="scientific">Ruminococcus bicirculans</name>
    <name type="common">ex Wegman et al. 2014</name>
    <dbReference type="NCBI Taxonomy" id="1160721"/>
    <lineage>
        <taxon>Bacteria</taxon>
        <taxon>Bacillati</taxon>
        <taxon>Bacillota</taxon>
        <taxon>Clostridia</taxon>
        <taxon>Eubacteriales</taxon>
        <taxon>Oscillospiraceae</taxon>
        <taxon>Ruminococcus</taxon>
    </lineage>
</organism>
<dbReference type="Proteomes" id="UP001206236">
    <property type="component" value="Unassembled WGS sequence"/>
</dbReference>
<name>A0AAW5KK53_9FIRM</name>
<feature type="compositionally biased region" description="Polar residues" evidence="1">
    <location>
        <begin position="44"/>
        <end position="55"/>
    </location>
</feature>
<comment type="caution">
    <text evidence="3">The sequence shown here is derived from an EMBL/GenBank/DDBJ whole genome shotgun (WGS) entry which is preliminary data.</text>
</comment>
<evidence type="ECO:0000313" key="3">
    <source>
        <dbReference type="EMBL" id="MCQ5153491.1"/>
    </source>
</evidence>
<dbReference type="InterPro" id="IPR003615">
    <property type="entry name" value="HNH_nuc"/>
</dbReference>
<gene>
    <name evidence="3" type="ORF">NE632_09230</name>
</gene>
<evidence type="ECO:0000259" key="2">
    <source>
        <dbReference type="Pfam" id="PF13395"/>
    </source>
</evidence>
<feature type="compositionally biased region" description="Basic and acidic residues" evidence="1">
    <location>
        <begin position="57"/>
        <end position="67"/>
    </location>
</feature>
<dbReference type="AlphaFoldDB" id="A0AAW5KK53"/>
<feature type="region of interest" description="Disordered" evidence="1">
    <location>
        <begin position="1"/>
        <end position="67"/>
    </location>
</feature>
<reference evidence="3" key="1">
    <citation type="submission" date="2022-06" db="EMBL/GenBank/DDBJ databases">
        <title>Isolation of gut microbiota from human fecal samples.</title>
        <authorList>
            <person name="Pamer E.G."/>
            <person name="Barat B."/>
            <person name="Waligurski E."/>
            <person name="Medina S."/>
            <person name="Paddock L."/>
            <person name="Mostad J."/>
        </authorList>
    </citation>
    <scope>NUCLEOTIDE SEQUENCE</scope>
    <source>
        <strain evidence="3">DFI.5.57</strain>
    </source>
</reference>
<dbReference type="Gene3D" id="1.10.30.50">
    <property type="match status" value="1"/>
</dbReference>